<dbReference type="Gene3D" id="3.30.50.10">
    <property type="entry name" value="Erythroid Transcription Factor GATA-1, subunit A"/>
    <property type="match status" value="1"/>
</dbReference>
<dbReference type="EMBL" id="CAJOBF010001892">
    <property type="protein sequence ID" value="CAF3992977.1"/>
    <property type="molecule type" value="Genomic_DNA"/>
</dbReference>
<dbReference type="InterPro" id="IPR001628">
    <property type="entry name" value="Znf_hrmn_rcpt"/>
</dbReference>
<dbReference type="OrthoDB" id="10006908at2759"/>
<dbReference type="InterPro" id="IPR000536">
    <property type="entry name" value="Nucl_hrmn_rcpt_lig-bd"/>
</dbReference>
<keyword evidence="7" id="KW-0804">Transcription</keyword>
<protein>
    <submittedName>
        <fullName evidence="15">Uncharacterized protein</fullName>
    </submittedName>
</protein>
<dbReference type="InterPro" id="IPR013088">
    <property type="entry name" value="Znf_NHR/GATA"/>
</dbReference>
<dbReference type="AlphaFoldDB" id="A0A816SQ27"/>
<evidence type="ECO:0000256" key="5">
    <source>
        <dbReference type="ARBA" id="ARBA00023015"/>
    </source>
</evidence>
<evidence type="ECO:0000313" key="19">
    <source>
        <dbReference type="EMBL" id="CAF3992977.1"/>
    </source>
</evidence>
<dbReference type="PROSITE" id="PS51843">
    <property type="entry name" value="NR_LBD"/>
    <property type="match status" value="1"/>
</dbReference>
<dbReference type="EMBL" id="CAJNRG010001813">
    <property type="protein sequence ID" value="CAF2039098.1"/>
    <property type="molecule type" value="Genomic_DNA"/>
</dbReference>
<evidence type="ECO:0000313" key="12">
    <source>
        <dbReference type="EMBL" id="CAF1570316.1"/>
    </source>
</evidence>
<keyword evidence="2" id="KW-0479">Metal-binding</keyword>
<evidence type="ECO:0000313" key="15">
    <source>
        <dbReference type="EMBL" id="CAF2091291.1"/>
    </source>
</evidence>
<gene>
    <name evidence="16" type="ORF">BYL167_LOCUS6280</name>
    <name evidence="12" type="ORF">CJN711_LOCUS31896</name>
    <name evidence="17" type="ORF">GIL414_LOCUS5648</name>
    <name evidence="13" type="ORF">KQP761_LOCUS32142</name>
    <name evidence="15" type="ORF">MBJ925_LOCUS20373</name>
    <name evidence="18" type="ORF">SMN809_LOCUS7623</name>
    <name evidence="19" type="ORF">UXM345_LOCUS15714</name>
    <name evidence="14" type="ORF">XDN619_LOCUS6346</name>
</gene>
<dbReference type="EMBL" id="CAJNOW010017913">
    <property type="protein sequence ID" value="CAF1661411.1"/>
    <property type="molecule type" value="Genomic_DNA"/>
</dbReference>
<evidence type="ECO:0000256" key="1">
    <source>
        <dbReference type="ARBA" id="ARBA00004123"/>
    </source>
</evidence>
<dbReference type="PROSITE" id="PS51030">
    <property type="entry name" value="NUCLEAR_REC_DBD_2"/>
    <property type="match status" value="1"/>
</dbReference>
<name>A0A816SQ27_9BILA</name>
<dbReference type="EMBL" id="CAJOBJ010001519">
    <property type="protein sequence ID" value="CAF3883148.1"/>
    <property type="molecule type" value="Genomic_DNA"/>
</dbReference>
<accession>A0A816SQ27</accession>
<dbReference type="GO" id="GO:0043565">
    <property type="term" value="F:sequence-specific DNA binding"/>
    <property type="evidence" value="ECO:0007669"/>
    <property type="project" value="InterPro"/>
</dbReference>
<dbReference type="GO" id="GO:0003700">
    <property type="term" value="F:DNA-binding transcription factor activity"/>
    <property type="evidence" value="ECO:0007669"/>
    <property type="project" value="InterPro"/>
</dbReference>
<evidence type="ECO:0000313" key="20">
    <source>
        <dbReference type="Proteomes" id="UP000663824"/>
    </source>
</evidence>
<dbReference type="SMART" id="SM00399">
    <property type="entry name" value="ZnF_C4"/>
    <property type="match status" value="1"/>
</dbReference>
<dbReference type="Proteomes" id="UP000676336">
    <property type="component" value="Unassembled WGS sequence"/>
</dbReference>
<dbReference type="Proteomes" id="UP000681720">
    <property type="component" value="Unassembled WGS sequence"/>
</dbReference>
<dbReference type="EMBL" id="CAJNRE010010479">
    <property type="protein sequence ID" value="CAF2091291.1"/>
    <property type="molecule type" value="Genomic_DNA"/>
</dbReference>
<sequence length="434" mass="51349">MSLSHSLSLLSGFPSLYEDDLFKKFKLKHHRTLQCKYEIDTRNDRSSFHERSLPKADGHCAELLTPDIDELQRQESALLKCIQSPKINNDNNMSFATNNQKLYNLCRVCNDRATGIHYGLATCEGCKGFFKRTVQNKRIYRCNGNGSCIINRSQRNRCQHCRFRKCIMQGMVIAAVRYDRAPGGRTPANVMQLYKYKNETNELINKNVNEKFNALFDSNMFHCFDQISTIDILFDHLRPLLNSEIVLTQESIKSISLLAIDKFIYWFRSLPFYSTINIDFSQFMINDRWSNYIVLIIFYFLKMNYSHIHFISYSKCLQRLFNFTQNNFLSSLSYRILDQFFYFLSTFFNIHLTNTEFTLLSILLIHRSNQSNKIHFNSFEYICQILHTYEINRFPSEQPARFNRLLSFLEQIQSITQTLITHQHFHLPFLLFSN</sequence>
<dbReference type="Proteomes" id="UP000663855">
    <property type="component" value="Unassembled WGS sequence"/>
</dbReference>
<dbReference type="Pfam" id="PF00105">
    <property type="entry name" value="zf-C4"/>
    <property type="match status" value="1"/>
</dbReference>
<evidence type="ECO:0000256" key="4">
    <source>
        <dbReference type="ARBA" id="ARBA00022833"/>
    </source>
</evidence>
<dbReference type="Proteomes" id="UP000681967">
    <property type="component" value="Unassembled WGS sequence"/>
</dbReference>
<reference evidence="15" key="1">
    <citation type="submission" date="2021-02" db="EMBL/GenBank/DDBJ databases">
        <authorList>
            <person name="Nowell W R."/>
        </authorList>
    </citation>
    <scope>NUCLEOTIDE SEQUENCE</scope>
</reference>
<comment type="subcellular location">
    <subcellularLocation>
        <location evidence="1">Nucleus</location>
    </subcellularLocation>
</comment>
<evidence type="ECO:0000256" key="2">
    <source>
        <dbReference type="ARBA" id="ARBA00022723"/>
    </source>
</evidence>
<dbReference type="EMBL" id="CAJOBH010001513">
    <property type="protein sequence ID" value="CAF3859052.1"/>
    <property type="molecule type" value="Genomic_DNA"/>
</dbReference>
<evidence type="ECO:0000313" key="17">
    <source>
        <dbReference type="EMBL" id="CAF3883148.1"/>
    </source>
</evidence>
<evidence type="ECO:0000259" key="10">
    <source>
        <dbReference type="PROSITE" id="PS51030"/>
    </source>
</evidence>
<keyword evidence="9" id="KW-0539">Nucleus</keyword>
<keyword evidence="3" id="KW-0863">Zinc-finger</keyword>
<evidence type="ECO:0000313" key="14">
    <source>
        <dbReference type="EMBL" id="CAF2039098.1"/>
    </source>
</evidence>
<dbReference type="EMBL" id="CAJNOV010015272">
    <property type="protein sequence ID" value="CAF1570316.1"/>
    <property type="molecule type" value="Genomic_DNA"/>
</dbReference>
<keyword evidence="6" id="KW-0238">DNA-binding</keyword>
<evidence type="ECO:0000259" key="11">
    <source>
        <dbReference type="PROSITE" id="PS51843"/>
    </source>
</evidence>
<dbReference type="Proteomes" id="UP000663834">
    <property type="component" value="Unassembled WGS sequence"/>
</dbReference>
<organism evidence="15 20">
    <name type="scientific">Rotaria magnacalcarata</name>
    <dbReference type="NCBI Taxonomy" id="392030"/>
    <lineage>
        <taxon>Eukaryota</taxon>
        <taxon>Metazoa</taxon>
        <taxon>Spiralia</taxon>
        <taxon>Gnathifera</taxon>
        <taxon>Rotifera</taxon>
        <taxon>Eurotatoria</taxon>
        <taxon>Bdelloidea</taxon>
        <taxon>Philodinida</taxon>
        <taxon>Philodinidae</taxon>
        <taxon>Rotaria</taxon>
    </lineage>
</organism>
<evidence type="ECO:0000256" key="9">
    <source>
        <dbReference type="ARBA" id="ARBA00023242"/>
    </source>
</evidence>
<dbReference type="Proteomes" id="UP000663824">
    <property type="component" value="Unassembled WGS sequence"/>
</dbReference>
<dbReference type="InterPro" id="IPR035500">
    <property type="entry name" value="NHR-like_dom_sf"/>
</dbReference>
<keyword evidence="5" id="KW-0805">Transcription regulation</keyword>
<feature type="domain" description="Nuclear receptor" evidence="10">
    <location>
        <begin position="103"/>
        <end position="178"/>
    </location>
</feature>
<dbReference type="Proteomes" id="UP000663887">
    <property type="component" value="Unassembled WGS sequence"/>
</dbReference>
<dbReference type="SUPFAM" id="SSF48508">
    <property type="entry name" value="Nuclear receptor ligand-binding domain"/>
    <property type="match status" value="1"/>
</dbReference>
<evidence type="ECO:0000256" key="6">
    <source>
        <dbReference type="ARBA" id="ARBA00023125"/>
    </source>
</evidence>
<proteinExistence type="predicted"/>
<keyword evidence="8" id="KW-0675">Receptor</keyword>
<dbReference type="Proteomes" id="UP000663842">
    <property type="component" value="Unassembled WGS sequence"/>
</dbReference>
<feature type="domain" description="NR LBD" evidence="11">
    <location>
        <begin position="225"/>
        <end position="434"/>
    </location>
</feature>
<dbReference type="Gene3D" id="1.10.565.10">
    <property type="entry name" value="Retinoid X Receptor"/>
    <property type="match status" value="1"/>
</dbReference>
<dbReference type="FunFam" id="3.30.50.10:FF:000006">
    <property type="entry name" value="Nuclear receptor subfamily 5 group A member"/>
    <property type="match status" value="1"/>
</dbReference>
<dbReference type="GO" id="GO:0005634">
    <property type="term" value="C:nucleus"/>
    <property type="evidence" value="ECO:0007669"/>
    <property type="project" value="UniProtKB-SubCell"/>
</dbReference>
<dbReference type="PANTHER" id="PTHR48092">
    <property type="entry name" value="KNIRPS-RELATED PROTEIN-RELATED"/>
    <property type="match status" value="1"/>
</dbReference>
<dbReference type="PROSITE" id="PS00031">
    <property type="entry name" value="NUCLEAR_REC_DBD_1"/>
    <property type="match status" value="1"/>
</dbReference>
<evidence type="ECO:0000256" key="8">
    <source>
        <dbReference type="ARBA" id="ARBA00023170"/>
    </source>
</evidence>
<evidence type="ECO:0000313" key="13">
    <source>
        <dbReference type="EMBL" id="CAF1661411.1"/>
    </source>
</evidence>
<dbReference type="SUPFAM" id="SSF57716">
    <property type="entry name" value="Glucocorticoid receptor-like (DNA-binding domain)"/>
    <property type="match status" value="1"/>
</dbReference>
<keyword evidence="4" id="KW-0862">Zinc</keyword>
<dbReference type="PRINTS" id="PR00047">
    <property type="entry name" value="STROIDFINGER"/>
</dbReference>
<evidence type="ECO:0000256" key="7">
    <source>
        <dbReference type="ARBA" id="ARBA00023163"/>
    </source>
</evidence>
<evidence type="ECO:0000256" key="3">
    <source>
        <dbReference type="ARBA" id="ARBA00022771"/>
    </source>
</evidence>
<dbReference type="GO" id="GO:0008270">
    <property type="term" value="F:zinc ion binding"/>
    <property type="evidence" value="ECO:0007669"/>
    <property type="project" value="UniProtKB-KW"/>
</dbReference>
<comment type="caution">
    <text evidence="15">The sequence shown here is derived from an EMBL/GenBank/DDBJ whole genome shotgun (WGS) entry which is preliminary data.</text>
</comment>
<dbReference type="EMBL" id="CAJOBI010002244">
    <property type="protein sequence ID" value="CAF3920182.1"/>
    <property type="molecule type" value="Genomic_DNA"/>
</dbReference>
<evidence type="ECO:0000313" key="16">
    <source>
        <dbReference type="EMBL" id="CAF3859052.1"/>
    </source>
</evidence>
<dbReference type="InterPro" id="IPR050200">
    <property type="entry name" value="Nuclear_hormone_rcpt_NR3"/>
</dbReference>
<evidence type="ECO:0000313" key="18">
    <source>
        <dbReference type="EMBL" id="CAF3920182.1"/>
    </source>
</evidence>